<dbReference type="Proteomes" id="UP000028990">
    <property type="component" value="Unassembled WGS sequence"/>
</dbReference>
<name>A0A091D8P5_FUKDA</name>
<evidence type="ECO:0000256" key="1">
    <source>
        <dbReference type="SAM" id="MobiDB-lite"/>
    </source>
</evidence>
<feature type="compositionally biased region" description="Basic residues" evidence="1">
    <location>
        <begin position="137"/>
        <end position="147"/>
    </location>
</feature>
<feature type="region of interest" description="Disordered" evidence="1">
    <location>
        <begin position="128"/>
        <end position="147"/>
    </location>
</feature>
<evidence type="ECO:0000313" key="3">
    <source>
        <dbReference type="Proteomes" id="UP000028990"/>
    </source>
</evidence>
<dbReference type="AlphaFoldDB" id="A0A091D8P5"/>
<evidence type="ECO:0000313" key="2">
    <source>
        <dbReference type="EMBL" id="KFO26853.1"/>
    </source>
</evidence>
<protein>
    <submittedName>
        <fullName evidence="2">Uncharacterized protein</fullName>
    </submittedName>
</protein>
<keyword evidence="3" id="KW-1185">Reference proteome</keyword>
<proteinExistence type="predicted"/>
<sequence>MPRAAAATNSTFFSGNSHVLHAALSGERMLLDVTAKPSVWLTQQDSGIRPLPTLVLFSQSVESAAPQHSTCVCKWFRNADVSLFGCNSASAARTLSLKTQPATAKATSTSMIRDGKITKAITRQQFSFQAPQQPTKATRKRKAPQQR</sequence>
<dbReference type="EMBL" id="KN123079">
    <property type="protein sequence ID" value="KFO26853.1"/>
    <property type="molecule type" value="Genomic_DNA"/>
</dbReference>
<gene>
    <name evidence="2" type="ORF">H920_11748</name>
</gene>
<accession>A0A091D8P5</accession>
<organism evidence="2 3">
    <name type="scientific">Fukomys damarensis</name>
    <name type="common">Damaraland mole rat</name>
    <name type="synonym">Cryptomys damarensis</name>
    <dbReference type="NCBI Taxonomy" id="885580"/>
    <lineage>
        <taxon>Eukaryota</taxon>
        <taxon>Metazoa</taxon>
        <taxon>Chordata</taxon>
        <taxon>Craniata</taxon>
        <taxon>Vertebrata</taxon>
        <taxon>Euteleostomi</taxon>
        <taxon>Mammalia</taxon>
        <taxon>Eutheria</taxon>
        <taxon>Euarchontoglires</taxon>
        <taxon>Glires</taxon>
        <taxon>Rodentia</taxon>
        <taxon>Hystricomorpha</taxon>
        <taxon>Bathyergidae</taxon>
        <taxon>Fukomys</taxon>
    </lineage>
</organism>
<reference evidence="2 3" key="1">
    <citation type="submission" date="2013-11" db="EMBL/GenBank/DDBJ databases">
        <title>The Damaraland mole rat (Fukomys damarensis) genome and evolution of African mole rats.</title>
        <authorList>
            <person name="Gladyshev V.N."/>
            <person name="Fang X."/>
        </authorList>
    </citation>
    <scope>NUCLEOTIDE SEQUENCE [LARGE SCALE GENOMIC DNA]</scope>
    <source>
        <tissue evidence="2">Liver</tissue>
    </source>
</reference>